<keyword evidence="3" id="KW-1185">Reference proteome</keyword>
<dbReference type="Proteomes" id="UP000017170">
    <property type="component" value="Unassembled WGS sequence"/>
</dbReference>
<gene>
    <name evidence="2" type="ORF">A33I_09930</name>
</gene>
<feature type="transmembrane region" description="Helical" evidence="1">
    <location>
        <begin position="5"/>
        <end position="25"/>
    </location>
</feature>
<dbReference type="RefSeq" id="WP_022627689.1">
    <property type="nucleotide sequence ID" value="NZ_ATAE01000018.1"/>
</dbReference>
<organism evidence="2 3">
    <name type="scientific">Alkalihalophilus marmarensis DSM 21297</name>
    <dbReference type="NCBI Taxonomy" id="1188261"/>
    <lineage>
        <taxon>Bacteria</taxon>
        <taxon>Bacillati</taxon>
        <taxon>Bacillota</taxon>
        <taxon>Bacilli</taxon>
        <taxon>Bacillales</taxon>
        <taxon>Bacillaceae</taxon>
        <taxon>Alkalihalophilus</taxon>
    </lineage>
</organism>
<dbReference type="AlphaFoldDB" id="U6SQ84"/>
<evidence type="ECO:0000313" key="2">
    <source>
        <dbReference type="EMBL" id="ERN53788.1"/>
    </source>
</evidence>
<keyword evidence="1" id="KW-0472">Membrane</keyword>
<feature type="transmembrane region" description="Helical" evidence="1">
    <location>
        <begin position="66"/>
        <end position="85"/>
    </location>
</feature>
<reference evidence="2 3" key="1">
    <citation type="journal article" date="2013" name="Genome Announc.">
        <title>Genome Sequence of the Extreme Obligate Alkaliphile Bacillus marmarensis Strain DSM 21297.</title>
        <authorList>
            <person name="Wernick D.G."/>
            <person name="Choi K.Y."/>
            <person name="Tat C.A."/>
            <person name="Lafontaine Rivera J.G."/>
            <person name="Liao J.C."/>
        </authorList>
    </citation>
    <scope>NUCLEOTIDE SEQUENCE [LARGE SCALE GENOMIC DNA]</scope>
    <source>
        <strain evidence="2 3">DSM 21297</strain>
    </source>
</reference>
<proteinExistence type="predicted"/>
<dbReference type="PATRIC" id="fig|1188261.3.peg.1357"/>
<evidence type="ECO:0000313" key="3">
    <source>
        <dbReference type="Proteomes" id="UP000017170"/>
    </source>
</evidence>
<accession>U6SQ84</accession>
<feature type="transmembrane region" description="Helical" evidence="1">
    <location>
        <begin position="31"/>
        <end position="54"/>
    </location>
</feature>
<keyword evidence="1" id="KW-0812">Transmembrane</keyword>
<name>U6SQ84_9BACI</name>
<dbReference type="EMBL" id="ATAE01000018">
    <property type="protein sequence ID" value="ERN53788.1"/>
    <property type="molecule type" value="Genomic_DNA"/>
</dbReference>
<evidence type="ECO:0000256" key="1">
    <source>
        <dbReference type="SAM" id="Phobius"/>
    </source>
</evidence>
<comment type="caution">
    <text evidence="2">The sequence shown here is derived from an EMBL/GenBank/DDBJ whole genome shotgun (WGS) entry which is preliminary data.</text>
</comment>
<protein>
    <submittedName>
        <fullName evidence="2">Uncharacterized protein</fullName>
    </submittedName>
</protein>
<sequence>MMKYIWGLVSVVGTVLISSLLLLLGSPVHSFAVWVFPLGAFILGLLSSLGYFIYLRKKRKWQVWDLVFVSFTSLLTFIAIFFIHYQATFISNHGFINYFGDGTHISNPSVVLMAGQQVDFFSFMNNLYSDRNFQHLIPVDQVLIVPALWVEVAGYVGGALAIPFLLSANVYKCKTCTTGYYFTTKLFDVLPEEYEKERAILHHLYQSNSSDLSSYLIEKQMSTDLRHSTNKVTIYNITCHTCNTRHLAVRHYTTEKDAPPLKVELEQI</sequence>
<keyword evidence="1" id="KW-1133">Transmembrane helix</keyword>